<gene>
    <name evidence="2" type="ORF">CAY53_06340</name>
</gene>
<dbReference type="InterPro" id="IPR053144">
    <property type="entry name" value="Acetyltransferase_Butenolide"/>
</dbReference>
<dbReference type="OrthoDB" id="9775804at2"/>
<dbReference type="InterPro" id="IPR016181">
    <property type="entry name" value="Acyl_CoA_acyltransferase"/>
</dbReference>
<organism evidence="2 3">
    <name type="scientific">Desulfobulbus oralis</name>
    <dbReference type="NCBI Taxonomy" id="1986146"/>
    <lineage>
        <taxon>Bacteria</taxon>
        <taxon>Pseudomonadati</taxon>
        <taxon>Thermodesulfobacteriota</taxon>
        <taxon>Desulfobulbia</taxon>
        <taxon>Desulfobulbales</taxon>
        <taxon>Desulfobulbaceae</taxon>
        <taxon>Desulfobulbus</taxon>
    </lineage>
</organism>
<feature type="domain" description="N-acetyltransferase" evidence="1">
    <location>
        <begin position="1"/>
        <end position="135"/>
    </location>
</feature>
<reference evidence="2" key="2">
    <citation type="journal article" date="2018" name="MBio">
        <title>Insights into the evolution of host association through the isolation and characterization of a novel human periodontal pathobiont, Desulfobulbus oralis.</title>
        <authorList>
            <person name="Cross K.L."/>
            <person name="Chirania P."/>
            <person name="Xiong W."/>
            <person name="Beall C.J."/>
            <person name="Elkins J.G."/>
            <person name="Giannone R.J."/>
            <person name="Griffen A.L."/>
            <person name="Guss A.M."/>
            <person name="Hettich R.L."/>
            <person name="Joshi S.S."/>
            <person name="Mokrzan E.M."/>
            <person name="Martin R.K."/>
            <person name="Zhulin I.B."/>
            <person name="Leys E.J."/>
            <person name="Podar M."/>
        </authorList>
    </citation>
    <scope>NUCLEOTIDE SEQUENCE [LARGE SCALE GENOMIC DNA]</scope>
    <source>
        <strain evidence="2">ORNL</strain>
    </source>
</reference>
<dbReference type="GO" id="GO:0016747">
    <property type="term" value="F:acyltransferase activity, transferring groups other than amino-acyl groups"/>
    <property type="evidence" value="ECO:0007669"/>
    <property type="project" value="InterPro"/>
</dbReference>
<dbReference type="RefSeq" id="WP_104936422.1">
    <property type="nucleotide sequence ID" value="NZ_CP021255.1"/>
</dbReference>
<evidence type="ECO:0000313" key="3">
    <source>
        <dbReference type="Proteomes" id="UP000239867"/>
    </source>
</evidence>
<dbReference type="CDD" id="cd04301">
    <property type="entry name" value="NAT_SF"/>
    <property type="match status" value="1"/>
</dbReference>
<accession>A0A2L1GNC1</accession>
<dbReference type="KEGG" id="deo:CAY53_06340"/>
<dbReference type="Gene3D" id="3.40.630.30">
    <property type="match status" value="1"/>
</dbReference>
<dbReference type="PROSITE" id="PS51186">
    <property type="entry name" value="GNAT"/>
    <property type="match status" value="1"/>
</dbReference>
<reference evidence="2" key="1">
    <citation type="submission" date="2017-05" db="EMBL/GenBank/DDBJ databases">
        <authorList>
            <person name="Song R."/>
            <person name="Chenine A.L."/>
            <person name="Ruprecht R.M."/>
        </authorList>
    </citation>
    <scope>NUCLEOTIDE SEQUENCE</scope>
    <source>
        <strain evidence="2">ORNL</strain>
    </source>
</reference>
<name>A0A2L1GNC1_9BACT</name>
<dbReference type="EMBL" id="CP021255">
    <property type="protein sequence ID" value="AVD71148.1"/>
    <property type="molecule type" value="Genomic_DNA"/>
</dbReference>
<dbReference type="InterPro" id="IPR000182">
    <property type="entry name" value="GNAT_dom"/>
</dbReference>
<keyword evidence="3" id="KW-1185">Reference proteome</keyword>
<sequence>MELKKEAPTPEAYNALRLRSKIGGPKPLAKARQALQNSLHVVSVYDGESLIGLGRIIGDGAVSFAVTDVMVAEEYQRQGIGHTIMQHLDTWFAKHTDTTSYIMLIANKPADRLYRKYGFEDVGEMKIGMLRKHSI</sequence>
<dbReference type="SUPFAM" id="SSF55729">
    <property type="entry name" value="Acyl-CoA N-acyltransferases (Nat)"/>
    <property type="match status" value="1"/>
</dbReference>
<evidence type="ECO:0000313" key="2">
    <source>
        <dbReference type="EMBL" id="AVD71148.1"/>
    </source>
</evidence>
<dbReference type="PANTHER" id="PTHR43233">
    <property type="entry name" value="FAMILY N-ACETYLTRANSFERASE, PUTATIVE (AFU_ORTHOLOGUE AFUA_6G03350)-RELATED"/>
    <property type="match status" value="1"/>
</dbReference>
<dbReference type="AlphaFoldDB" id="A0A2L1GNC1"/>
<evidence type="ECO:0000259" key="1">
    <source>
        <dbReference type="PROSITE" id="PS51186"/>
    </source>
</evidence>
<dbReference type="PANTHER" id="PTHR43233:SF1">
    <property type="entry name" value="FAMILY N-ACETYLTRANSFERASE, PUTATIVE (AFU_ORTHOLOGUE AFUA_6G03350)-RELATED"/>
    <property type="match status" value="1"/>
</dbReference>
<proteinExistence type="predicted"/>
<protein>
    <recommendedName>
        <fullName evidence="1">N-acetyltransferase domain-containing protein</fullName>
    </recommendedName>
</protein>
<dbReference type="Pfam" id="PF13673">
    <property type="entry name" value="Acetyltransf_10"/>
    <property type="match status" value="1"/>
</dbReference>
<dbReference type="Proteomes" id="UP000239867">
    <property type="component" value="Chromosome"/>
</dbReference>